<dbReference type="PANTHER" id="PTHR43792">
    <property type="entry name" value="GNAT FAMILY, PUTATIVE (AFU_ORTHOLOGUE AFUA_3G00765)-RELATED-RELATED"/>
    <property type="match status" value="1"/>
</dbReference>
<keyword evidence="3" id="KW-1185">Reference proteome</keyword>
<dbReference type="PANTHER" id="PTHR43792:SF13">
    <property type="entry name" value="ACETYLTRANSFERASE"/>
    <property type="match status" value="1"/>
</dbReference>
<feature type="domain" description="N-acetyltransferase" evidence="1">
    <location>
        <begin position="15"/>
        <end position="170"/>
    </location>
</feature>
<proteinExistence type="predicted"/>
<dbReference type="RefSeq" id="WP_172190267.1">
    <property type="nucleotide sequence ID" value="NZ_CAWPPK010000299.1"/>
</dbReference>
<dbReference type="Gene3D" id="3.40.630.30">
    <property type="match status" value="1"/>
</dbReference>
<dbReference type="SUPFAM" id="SSF55729">
    <property type="entry name" value="Acyl-CoA N-acyltransferases (Nat)"/>
    <property type="match status" value="1"/>
</dbReference>
<gene>
    <name evidence="2" type="ORF">E5S67_04120</name>
</gene>
<sequence length="175" mass="19645">MIKTNNLLLLPVEKIHVEAFLRNKSELAAILNVVVPNSWPHFPEAFSLPADESCESNPPPTDWGNYFFIHPKNQVLVGNGGFTGSPDESGTIEIGYEIASEYWNRGFATEVAQGMIDYAFAHEEVKAVIAHTLAEKNASNSVLQKVGMKFITEVDDPEEGKIWRWQISRDEYHPT</sequence>
<name>A0ABX2D125_9CYAN</name>
<evidence type="ECO:0000313" key="2">
    <source>
        <dbReference type="EMBL" id="NQE36355.1"/>
    </source>
</evidence>
<comment type="caution">
    <text evidence="2">The sequence shown here is derived from an EMBL/GenBank/DDBJ whole genome shotgun (WGS) entry which is preliminary data.</text>
</comment>
<reference evidence="2 3" key="1">
    <citation type="journal article" date="2020" name="Sci. Rep.">
        <title>A novel cyanobacterial geosmin producer, revising GeoA distribution and dispersion patterns in Bacteria.</title>
        <authorList>
            <person name="Churro C."/>
            <person name="Semedo-Aguiar A.P."/>
            <person name="Silva A.D."/>
            <person name="Pereira-Leal J.B."/>
            <person name="Leite R.B."/>
        </authorList>
    </citation>
    <scope>NUCLEOTIDE SEQUENCE [LARGE SCALE GENOMIC DNA]</scope>
    <source>
        <strain evidence="2 3">IPMA8</strain>
    </source>
</reference>
<dbReference type="InterPro" id="IPR000182">
    <property type="entry name" value="GNAT_dom"/>
</dbReference>
<evidence type="ECO:0000313" key="3">
    <source>
        <dbReference type="Proteomes" id="UP000702425"/>
    </source>
</evidence>
<dbReference type="InterPro" id="IPR016181">
    <property type="entry name" value="Acyl_CoA_acyltransferase"/>
</dbReference>
<dbReference type="EMBL" id="SRRZ01000082">
    <property type="protein sequence ID" value="NQE36355.1"/>
    <property type="molecule type" value="Genomic_DNA"/>
</dbReference>
<accession>A0ABX2D125</accession>
<dbReference type="Proteomes" id="UP000702425">
    <property type="component" value="Unassembled WGS sequence"/>
</dbReference>
<dbReference type="PROSITE" id="PS51186">
    <property type="entry name" value="GNAT"/>
    <property type="match status" value="1"/>
</dbReference>
<protein>
    <recommendedName>
        <fullName evidence="1">N-acetyltransferase domain-containing protein</fullName>
    </recommendedName>
</protein>
<evidence type="ECO:0000259" key="1">
    <source>
        <dbReference type="PROSITE" id="PS51186"/>
    </source>
</evidence>
<dbReference type="InterPro" id="IPR051531">
    <property type="entry name" value="N-acetyltransferase"/>
</dbReference>
<organism evidence="2 3">
    <name type="scientific">Microcoleus asticus IPMA8</name>
    <dbReference type="NCBI Taxonomy" id="2563858"/>
    <lineage>
        <taxon>Bacteria</taxon>
        <taxon>Bacillati</taxon>
        <taxon>Cyanobacteriota</taxon>
        <taxon>Cyanophyceae</taxon>
        <taxon>Oscillatoriophycideae</taxon>
        <taxon>Oscillatoriales</taxon>
        <taxon>Microcoleaceae</taxon>
        <taxon>Microcoleus</taxon>
        <taxon>Microcoleus asticus</taxon>
    </lineage>
</organism>
<dbReference type="Pfam" id="PF13302">
    <property type="entry name" value="Acetyltransf_3"/>
    <property type="match status" value="1"/>
</dbReference>